<gene>
    <name evidence="5" type="ORF">IGS67_11095</name>
</gene>
<feature type="domain" description="Peptidase M20 dimerisation" evidence="4">
    <location>
        <begin position="203"/>
        <end position="351"/>
    </location>
</feature>
<dbReference type="InterPro" id="IPR051458">
    <property type="entry name" value="Cyt/Met_Dipeptidase"/>
</dbReference>
<keyword evidence="3" id="KW-0378">Hydrolase</keyword>
<protein>
    <submittedName>
        <fullName evidence="5">Dipeptidase</fullName>
    </submittedName>
</protein>
<sequence>MTDAGMLRPIVQGLMPRALAELGELVAIPSVADAALVPHERLVEAAELTRDLFTEAGVPCELVPTPDGTDAVVGYLPGPEGAPTVLLYAHYDVQPPLDEQAWTTPPFELTERDGRLYGRGAADCKGNIVAHLTALRALRAWTQETGQPIPVSIRVVVEGSEEQGTGGLEHHLLAHSDAYPADVILVADAGNVAAGQPTLTVSLRGTADVEIELRTLAGPLHSGAYGGAAPDPVAALVALLATLRDADGVVTVDGLDTSGTWDGAPYDLATFRSDAAILDGVDVTGTGTVADALWARPALTITGIDVPSVANAVNAVQASARARLNLRVPPGTDPAAAQDLLVAHLERHVPWGAHATIVRDVPGSPFLARTDGHGFAVLSDALAEAFGTERTVTSGQGGSIPLCNVFQQVNPDAEIVLMGCEEPASLIHAPNESVDPSEIEALSLGEALFLLRLGTPA</sequence>
<evidence type="ECO:0000259" key="4">
    <source>
        <dbReference type="Pfam" id="PF07687"/>
    </source>
</evidence>
<accession>A0ABR9DUF6</accession>
<comment type="caution">
    <text evidence="5">The sequence shown here is derived from an EMBL/GenBank/DDBJ whole genome shotgun (WGS) entry which is preliminary data.</text>
</comment>
<dbReference type="Gene3D" id="3.30.70.360">
    <property type="match status" value="1"/>
</dbReference>
<organism evidence="5 6">
    <name type="scientific">Flavimobilis rhizosphaerae</name>
    <dbReference type="NCBI Taxonomy" id="2775421"/>
    <lineage>
        <taxon>Bacteria</taxon>
        <taxon>Bacillati</taxon>
        <taxon>Actinomycetota</taxon>
        <taxon>Actinomycetes</taxon>
        <taxon>Micrococcales</taxon>
        <taxon>Jonesiaceae</taxon>
        <taxon>Flavimobilis</taxon>
    </lineage>
</organism>
<keyword evidence="2" id="KW-0479">Metal-binding</keyword>
<dbReference type="Pfam" id="PF07687">
    <property type="entry name" value="M20_dimer"/>
    <property type="match status" value="1"/>
</dbReference>
<dbReference type="NCBIfam" id="NF005914">
    <property type="entry name" value="PRK07907.1"/>
    <property type="match status" value="1"/>
</dbReference>
<evidence type="ECO:0000313" key="6">
    <source>
        <dbReference type="Proteomes" id="UP000642107"/>
    </source>
</evidence>
<dbReference type="EMBL" id="JACZDF010000006">
    <property type="protein sequence ID" value="MBD9700031.1"/>
    <property type="molecule type" value="Genomic_DNA"/>
</dbReference>
<dbReference type="Gene3D" id="3.40.630.10">
    <property type="entry name" value="Zn peptidases"/>
    <property type="match status" value="1"/>
</dbReference>
<dbReference type="PANTHER" id="PTHR43270">
    <property type="entry name" value="BETA-ALA-HIS DIPEPTIDASE"/>
    <property type="match status" value="1"/>
</dbReference>
<dbReference type="InterPro" id="IPR011650">
    <property type="entry name" value="Peptidase_M20_dimer"/>
</dbReference>
<dbReference type="InterPro" id="IPR002933">
    <property type="entry name" value="Peptidase_M20"/>
</dbReference>
<dbReference type="SUPFAM" id="SSF53187">
    <property type="entry name" value="Zn-dependent exopeptidases"/>
    <property type="match status" value="1"/>
</dbReference>
<keyword evidence="1" id="KW-0645">Protease</keyword>
<keyword evidence="6" id="KW-1185">Reference proteome</keyword>
<dbReference type="Proteomes" id="UP000642107">
    <property type="component" value="Unassembled WGS sequence"/>
</dbReference>
<dbReference type="Pfam" id="PF01546">
    <property type="entry name" value="Peptidase_M20"/>
    <property type="match status" value="1"/>
</dbReference>
<proteinExistence type="predicted"/>
<reference evidence="5 6" key="1">
    <citation type="submission" date="2020-09" db="EMBL/GenBank/DDBJ databases">
        <title>Flavimobilis rhizosphaerae sp. nov., isolated from rhizosphere soil of Spartina alterniflora.</title>
        <authorList>
            <person name="Hanqin C."/>
        </authorList>
    </citation>
    <scope>NUCLEOTIDE SEQUENCE [LARGE SCALE GENOMIC DNA]</scope>
    <source>
        <strain evidence="5 6">GY 10621</strain>
    </source>
</reference>
<name>A0ABR9DUF6_9MICO</name>
<evidence type="ECO:0000256" key="2">
    <source>
        <dbReference type="ARBA" id="ARBA00022723"/>
    </source>
</evidence>
<evidence type="ECO:0000256" key="1">
    <source>
        <dbReference type="ARBA" id="ARBA00022670"/>
    </source>
</evidence>
<dbReference type="RefSeq" id="WP_192280934.1">
    <property type="nucleotide sequence ID" value="NZ_JACZDF010000006.1"/>
</dbReference>
<evidence type="ECO:0000313" key="5">
    <source>
        <dbReference type="EMBL" id="MBD9700031.1"/>
    </source>
</evidence>
<dbReference type="PANTHER" id="PTHR43270:SF12">
    <property type="entry name" value="SUCCINYL-DIAMINOPIMELATE DESUCCINYLASE"/>
    <property type="match status" value="1"/>
</dbReference>
<evidence type="ECO:0000256" key="3">
    <source>
        <dbReference type="ARBA" id="ARBA00022801"/>
    </source>
</evidence>